<dbReference type="AlphaFoldDB" id="D0WHU1"/>
<dbReference type="HOGENOM" id="CLU_018204_0_2_11"/>
<dbReference type="EMBL" id="ACUX02000009">
    <property type="protein sequence ID" value="EEZ60945.1"/>
    <property type="molecule type" value="Genomic_DNA"/>
</dbReference>
<comment type="similarity">
    <text evidence="2 7">Belongs to the acyl-CoA dehydrogenase family.</text>
</comment>
<dbReference type="eggNOG" id="COG1960">
    <property type="taxonomic scope" value="Bacteria"/>
</dbReference>
<dbReference type="Gene3D" id="1.20.140.10">
    <property type="entry name" value="Butyryl-CoA Dehydrogenase, subunit A, domain 3"/>
    <property type="match status" value="1"/>
</dbReference>
<dbReference type="InterPro" id="IPR013786">
    <property type="entry name" value="AcylCoA_DH/ox_N"/>
</dbReference>
<keyword evidence="4 7" id="KW-0285">Flavoprotein</keyword>
<dbReference type="GeneID" id="85007900"/>
<feature type="domain" description="Acyl-CoA oxidase/dehydrogenase middle" evidence="9">
    <location>
        <begin position="122"/>
        <end position="218"/>
    </location>
</feature>
<gene>
    <name evidence="11" type="ORF">HMPREF0762_01410</name>
</gene>
<sequence length="387" mass="43286">MYPEISPRHQELIDELREYGENRFSKENISQWRHEAGLPDEVVKDFVDLDFKGFNVLNRGADGSYDLFAQVLVAEELARVAGTTLPFTNDLLNLQIMAEFADSSQFDMVRDRYASDGRLMFALAISEPEGGSDAMGMKTTVATVDGRLILNGRKTFVNNGEYAPYLLIAAIDGDLEPVKHPPLSLWLLPHGLEGISVYPIKKAGQSILPFSDVIMENVVLDESYRLTGSEPGFPQLFRFFDIGRIFSCATALGLARAAMEDAVAYASKRQAFGADIIDFQMIQQMLVDMEIDVRAMRDSVYRTAREADRHGHTRESRLSIALMKRFVPETATKVASNAMQILGGRGYINDERVSMIWRDCRGFQIAEGTDQIMVRIAAPLLKEAYGC</sequence>
<name>D0WHU1_SLAES</name>
<dbReference type="PANTHER" id="PTHR48083">
    <property type="entry name" value="MEDIUM-CHAIN SPECIFIC ACYL-COA DEHYDROGENASE, MITOCHONDRIAL-RELATED"/>
    <property type="match status" value="1"/>
</dbReference>
<evidence type="ECO:0000256" key="4">
    <source>
        <dbReference type="ARBA" id="ARBA00022630"/>
    </source>
</evidence>
<evidence type="ECO:0000256" key="3">
    <source>
        <dbReference type="ARBA" id="ARBA00019125"/>
    </source>
</evidence>
<dbReference type="CDD" id="cd00567">
    <property type="entry name" value="ACAD"/>
    <property type="match status" value="1"/>
</dbReference>
<proteinExistence type="inferred from homology"/>
<keyword evidence="6 7" id="KW-0560">Oxidoreductase</keyword>
<comment type="caution">
    <text evidence="11">The sequence shown here is derived from an EMBL/GenBank/DDBJ whole genome shotgun (WGS) entry which is preliminary data.</text>
</comment>
<dbReference type="SUPFAM" id="SSF47203">
    <property type="entry name" value="Acyl-CoA dehydrogenase C-terminal domain-like"/>
    <property type="match status" value="1"/>
</dbReference>
<dbReference type="InterPro" id="IPR050741">
    <property type="entry name" value="Acyl-CoA_dehydrogenase"/>
</dbReference>
<dbReference type="InterPro" id="IPR009100">
    <property type="entry name" value="AcylCoA_DH/oxidase_NM_dom_sf"/>
</dbReference>
<evidence type="ECO:0000256" key="5">
    <source>
        <dbReference type="ARBA" id="ARBA00022827"/>
    </source>
</evidence>
<dbReference type="OrthoDB" id="3176804at2"/>
<dbReference type="Proteomes" id="UP000006001">
    <property type="component" value="Unassembled WGS sequence"/>
</dbReference>
<reference evidence="11" key="1">
    <citation type="submission" date="2009-10" db="EMBL/GenBank/DDBJ databases">
        <authorList>
            <person name="Weinstock G."/>
            <person name="Sodergren E."/>
            <person name="Clifton S."/>
            <person name="Fulton L."/>
            <person name="Fulton B."/>
            <person name="Courtney L."/>
            <person name="Fronick C."/>
            <person name="Harrison M."/>
            <person name="Strong C."/>
            <person name="Farmer C."/>
            <person name="Delahaunty K."/>
            <person name="Markovic C."/>
            <person name="Hall O."/>
            <person name="Minx P."/>
            <person name="Tomlinson C."/>
            <person name="Mitreva M."/>
            <person name="Nelson J."/>
            <person name="Hou S."/>
            <person name="Wollam A."/>
            <person name="Pepin K.H."/>
            <person name="Johnson M."/>
            <person name="Bhonagiri V."/>
            <person name="Nash W.E."/>
            <person name="Warren W."/>
            <person name="Chinwalla A."/>
            <person name="Mardis E.R."/>
            <person name="Wilson R.K."/>
        </authorList>
    </citation>
    <scope>NUCLEOTIDE SEQUENCE [LARGE SCALE GENOMIC DNA]</scope>
    <source>
        <strain evidence="11">ATCC 700122</strain>
    </source>
</reference>
<dbReference type="GO" id="GO:0005737">
    <property type="term" value="C:cytoplasm"/>
    <property type="evidence" value="ECO:0007669"/>
    <property type="project" value="TreeGrafter"/>
</dbReference>
<protein>
    <recommendedName>
        <fullName evidence="3">Medium-chain specific acyl-CoA dehydrogenase, mitochondrial</fullName>
    </recommendedName>
</protein>
<evidence type="ECO:0000256" key="2">
    <source>
        <dbReference type="ARBA" id="ARBA00009347"/>
    </source>
</evidence>
<dbReference type="InterPro" id="IPR036250">
    <property type="entry name" value="AcylCo_DH-like_C"/>
</dbReference>
<dbReference type="Gene3D" id="2.40.110.10">
    <property type="entry name" value="Butyryl-CoA Dehydrogenase, subunit A, domain 2"/>
    <property type="match status" value="1"/>
</dbReference>
<dbReference type="InterPro" id="IPR046373">
    <property type="entry name" value="Acyl-CoA_Oxase/DH_mid-dom_sf"/>
</dbReference>
<keyword evidence="5 7" id="KW-0274">FAD</keyword>
<dbReference type="InterPro" id="IPR006089">
    <property type="entry name" value="Acyl-CoA_DH_CS"/>
</dbReference>
<dbReference type="Pfam" id="PF02771">
    <property type="entry name" value="Acyl-CoA_dh_N"/>
    <property type="match status" value="1"/>
</dbReference>
<organism evidence="11 12">
    <name type="scientific">Slackia exigua (strain ATCC 700122 / DSM 15923 / CIP 105133 / JCM 11022 / KCTC 5966 / S-7)</name>
    <dbReference type="NCBI Taxonomy" id="649764"/>
    <lineage>
        <taxon>Bacteria</taxon>
        <taxon>Bacillati</taxon>
        <taxon>Actinomycetota</taxon>
        <taxon>Coriobacteriia</taxon>
        <taxon>Eggerthellales</taxon>
        <taxon>Eggerthellaceae</taxon>
        <taxon>Slackia</taxon>
    </lineage>
</organism>
<keyword evidence="12" id="KW-1185">Reference proteome</keyword>
<dbReference type="STRING" id="649764.HMPREF0762_01410"/>
<evidence type="ECO:0000256" key="6">
    <source>
        <dbReference type="ARBA" id="ARBA00023002"/>
    </source>
</evidence>
<evidence type="ECO:0000259" key="9">
    <source>
        <dbReference type="Pfam" id="PF02770"/>
    </source>
</evidence>
<feature type="domain" description="Acyl-CoA dehydrogenase/oxidase N-terminal" evidence="10">
    <location>
        <begin position="7"/>
        <end position="104"/>
    </location>
</feature>
<dbReference type="InterPro" id="IPR006091">
    <property type="entry name" value="Acyl-CoA_Oxase/DH_mid-dom"/>
</dbReference>
<dbReference type="PANTHER" id="PTHR48083:SF2">
    <property type="entry name" value="MEDIUM-CHAIN SPECIFIC ACYL-COA DEHYDROGENASE, MITOCHONDRIAL"/>
    <property type="match status" value="1"/>
</dbReference>
<comment type="cofactor">
    <cofactor evidence="1 7">
        <name>FAD</name>
        <dbReference type="ChEBI" id="CHEBI:57692"/>
    </cofactor>
</comment>
<accession>D0WHU1</accession>
<dbReference type="GO" id="GO:0050660">
    <property type="term" value="F:flavin adenine dinucleotide binding"/>
    <property type="evidence" value="ECO:0007669"/>
    <property type="project" value="InterPro"/>
</dbReference>
<dbReference type="Pfam" id="PF02770">
    <property type="entry name" value="Acyl-CoA_dh_M"/>
    <property type="match status" value="1"/>
</dbReference>
<evidence type="ECO:0000313" key="11">
    <source>
        <dbReference type="EMBL" id="EEZ60945.1"/>
    </source>
</evidence>
<feature type="domain" description="Acyl-CoA dehydrogenase/oxidase C-terminal" evidence="8">
    <location>
        <begin position="232"/>
        <end position="378"/>
    </location>
</feature>
<evidence type="ECO:0000259" key="10">
    <source>
        <dbReference type="Pfam" id="PF02771"/>
    </source>
</evidence>
<dbReference type="Gene3D" id="1.10.540.10">
    <property type="entry name" value="Acyl-CoA dehydrogenase/oxidase, N-terminal domain"/>
    <property type="match status" value="1"/>
</dbReference>
<dbReference type="GO" id="GO:0033539">
    <property type="term" value="P:fatty acid beta-oxidation using acyl-CoA dehydrogenase"/>
    <property type="evidence" value="ECO:0007669"/>
    <property type="project" value="TreeGrafter"/>
</dbReference>
<dbReference type="GO" id="GO:0003995">
    <property type="term" value="F:acyl-CoA dehydrogenase activity"/>
    <property type="evidence" value="ECO:0007669"/>
    <property type="project" value="InterPro"/>
</dbReference>
<dbReference type="RefSeq" id="WP_006362668.1">
    <property type="nucleotide sequence ID" value="NZ_GG700630.1"/>
</dbReference>
<dbReference type="SUPFAM" id="SSF56645">
    <property type="entry name" value="Acyl-CoA dehydrogenase NM domain-like"/>
    <property type="match status" value="1"/>
</dbReference>
<dbReference type="InterPro" id="IPR009075">
    <property type="entry name" value="AcylCo_DH/oxidase_C"/>
</dbReference>
<evidence type="ECO:0000256" key="7">
    <source>
        <dbReference type="RuleBase" id="RU362125"/>
    </source>
</evidence>
<dbReference type="PROSITE" id="PS00072">
    <property type="entry name" value="ACYL_COA_DH_1"/>
    <property type="match status" value="1"/>
</dbReference>
<dbReference type="Pfam" id="PF00441">
    <property type="entry name" value="Acyl-CoA_dh_1"/>
    <property type="match status" value="1"/>
</dbReference>
<evidence type="ECO:0000259" key="8">
    <source>
        <dbReference type="Pfam" id="PF00441"/>
    </source>
</evidence>
<dbReference type="InterPro" id="IPR037069">
    <property type="entry name" value="AcylCoA_DH/ox_N_sf"/>
</dbReference>
<evidence type="ECO:0000313" key="12">
    <source>
        <dbReference type="Proteomes" id="UP000006001"/>
    </source>
</evidence>
<evidence type="ECO:0000256" key="1">
    <source>
        <dbReference type="ARBA" id="ARBA00001974"/>
    </source>
</evidence>